<feature type="binding site" evidence="8">
    <location>
        <position position="209"/>
    </location>
    <ligand>
        <name>substrate</name>
    </ligand>
</feature>
<evidence type="ECO:0000259" key="9">
    <source>
        <dbReference type="Pfam" id="PF00814"/>
    </source>
</evidence>
<reference evidence="11" key="1">
    <citation type="journal article" date="2013" name="Stand. Genomic Sci.">
        <title>Complete genome sequence of the moderate thermophile Anaerobaculum mobile type strain (NGA(T)).</title>
        <authorList>
            <person name="Mavromatis K."/>
            <person name="Stackebrandt E."/>
            <person name="Held B."/>
            <person name="Lapidus A."/>
            <person name="Nolan M."/>
            <person name="Lucas S."/>
            <person name="Hammon N."/>
            <person name="Deshpande S."/>
            <person name="Cheng J.F."/>
            <person name="Tapia R."/>
            <person name="Goodwin L.A."/>
            <person name="Pitluck S."/>
            <person name="Liolios K."/>
            <person name="Pagani I."/>
            <person name="Ivanova N."/>
            <person name="Mikhailova N."/>
            <person name="Huntemann M."/>
            <person name="Pati A."/>
            <person name="Chen A."/>
            <person name="Palaniappan K."/>
            <person name="Land M."/>
            <person name="Rohde M."/>
            <person name="Spring S."/>
            <person name="Goker M."/>
            <person name="Woyke T."/>
            <person name="Detter J.C."/>
            <person name="Bristow J."/>
            <person name="Eisen J.A."/>
            <person name="Markowitz V."/>
            <person name="Hugenholtz P."/>
            <person name="Klenk H.P."/>
            <person name="Kyrpides N.C."/>
        </authorList>
    </citation>
    <scope>NUCLEOTIDE SEQUENCE</scope>
    <source>
        <strain evidence="11">ATCC BAA-54 / DSM 13181 / NGA</strain>
    </source>
</reference>
<comment type="similarity">
    <text evidence="8">Belongs to the KAE1 / TsaD family.</text>
</comment>
<dbReference type="InterPro" id="IPR000905">
    <property type="entry name" value="Gcp-like_dom"/>
</dbReference>
<keyword evidence="4 8" id="KW-0479">Metal-binding</keyword>
<comment type="catalytic activity">
    <reaction evidence="7 8">
        <text>L-threonylcarbamoyladenylate + adenosine(37) in tRNA = N(6)-L-threonylcarbamoyladenosine(37) in tRNA + AMP + H(+)</text>
        <dbReference type="Rhea" id="RHEA:37059"/>
        <dbReference type="Rhea" id="RHEA-COMP:10162"/>
        <dbReference type="Rhea" id="RHEA-COMP:10163"/>
        <dbReference type="ChEBI" id="CHEBI:15378"/>
        <dbReference type="ChEBI" id="CHEBI:73682"/>
        <dbReference type="ChEBI" id="CHEBI:74411"/>
        <dbReference type="ChEBI" id="CHEBI:74418"/>
        <dbReference type="ChEBI" id="CHEBI:456215"/>
        <dbReference type="EC" id="2.3.1.234"/>
    </reaction>
</comment>
<dbReference type="SUPFAM" id="SSF53067">
    <property type="entry name" value="Actin-like ATPase domain"/>
    <property type="match status" value="2"/>
</dbReference>
<keyword evidence="10" id="KW-0645">Protease</keyword>
<dbReference type="PANTHER" id="PTHR11735">
    <property type="entry name" value="TRNA N6-ADENOSINE THREONYLCARBAMOYLTRANSFERASE"/>
    <property type="match status" value="1"/>
</dbReference>
<dbReference type="PANTHER" id="PTHR11735:SF6">
    <property type="entry name" value="TRNA N6-ADENOSINE THREONYLCARBAMOYLTRANSFERASE, MITOCHONDRIAL"/>
    <property type="match status" value="1"/>
</dbReference>
<comment type="function">
    <text evidence="8">Required for the formation of a threonylcarbamoyl group on adenosine at position 37 (t(6)A37) in tRNAs that read codons beginning with adenine. Is involved in the transfer of the threonylcarbamoyl moiety of threonylcarbamoyl-AMP (TC-AMP) to the N6 group of A37, together with TsaE and TsaB. TsaD likely plays a direct catalytic role in this reaction.</text>
</comment>
<evidence type="ECO:0000256" key="5">
    <source>
        <dbReference type="ARBA" id="ARBA00023004"/>
    </source>
</evidence>
<evidence type="ECO:0000256" key="7">
    <source>
        <dbReference type="ARBA" id="ARBA00048117"/>
    </source>
</evidence>
<feature type="binding site" evidence="8">
    <location>
        <position position="336"/>
    </location>
    <ligand>
        <name>Fe cation</name>
        <dbReference type="ChEBI" id="CHEBI:24875"/>
    </ligand>
</feature>
<dbReference type="GO" id="GO:0002949">
    <property type="term" value="P:tRNA threonylcarbamoyladenosine modification"/>
    <property type="evidence" value="ECO:0007669"/>
    <property type="project" value="UniProtKB-UniRule"/>
</dbReference>
<comment type="cofactor">
    <cofactor evidence="8">
        <name>Fe(2+)</name>
        <dbReference type="ChEBI" id="CHEBI:29033"/>
    </cofactor>
    <text evidence="8">Binds 1 Fe(2+) ion per subunit.</text>
</comment>
<dbReference type="Gene3D" id="3.30.420.40">
    <property type="match status" value="2"/>
</dbReference>
<dbReference type="FunFam" id="3.30.420.40:FF:000040">
    <property type="entry name" value="tRNA N6-adenosine threonylcarbamoyltransferase"/>
    <property type="match status" value="1"/>
</dbReference>
<dbReference type="InterPro" id="IPR022450">
    <property type="entry name" value="TsaD"/>
</dbReference>
<dbReference type="GO" id="GO:0005506">
    <property type="term" value="F:iron ion binding"/>
    <property type="evidence" value="ECO:0007669"/>
    <property type="project" value="UniProtKB-UniRule"/>
</dbReference>
<dbReference type="InterPro" id="IPR043129">
    <property type="entry name" value="ATPase_NBD"/>
</dbReference>
<keyword evidence="3 8" id="KW-0819">tRNA processing</keyword>
<evidence type="ECO:0000256" key="1">
    <source>
        <dbReference type="ARBA" id="ARBA00022490"/>
    </source>
</evidence>
<organism evidence="10 11">
    <name type="scientific">Acetomicrobium mobile (strain ATCC BAA-54 / DSM 13181 / JCM 12221 / NGA)</name>
    <name type="common">Anaerobaculum mobile</name>
    <dbReference type="NCBI Taxonomy" id="891968"/>
    <lineage>
        <taxon>Bacteria</taxon>
        <taxon>Thermotogati</taxon>
        <taxon>Synergistota</taxon>
        <taxon>Synergistia</taxon>
        <taxon>Synergistales</taxon>
        <taxon>Acetomicrobiaceae</taxon>
        <taxon>Acetomicrobium</taxon>
    </lineage>
</organism>
<evidence type="ECO:0000256" key="3">
    <source>
        <dbReference type="ARBA" id="ARBA00022694"/>
    </source>
</evidence>
<keyword evidence="1 8" id="KW-0963">Cytoplasm</keyword>
<dbReference type="FunFam" id="3.30.420.40:FF:000012">
    <property type="entry name" value="tRNA N6-adenosine threonylcarbamoyltransferase"/>
    <property type="match status" value="1"/>
</dbReference>
<evidence type="ECO:0000313" key="10">
    <source>
        <dbReference type="EMBL" id="AFM21079.1"/>
    </source>
</evidence>
<dbReference type="GO" id="GO:0006508">
    <property type="term" value="P:proteolysis"/>
    <property type="evidence" value="ECO:0007669"/>
    <property type="project" value="UniProtKB-KW"/>
</dbReference>
<dbReference type="NCBIfam" id="TIGR00329">
    <property type="entry name" value="gcp_kae1"/>
    <property type="match status" value="1"/>
</dbReference>
<dbReference type="HOGENOM" id="CLU_023208_0_2_0"/>
<dbReference type="HAMAP" id="MF_01445">
    <property type="entry name" value="TsaD"/>
    <property type="match status" value="1"/>
</dbReference>
<evidence type="ECO:0000256" key="8">
    <source>
        <dbReference type="HAMAP-Rule" id="MF_01445"/>
    </source>
</evidence>
<dbReference type="CDD" id="cd24133">
    <property type="entry name" value="ASKHA_NBD_TsaD_bac"/>
    <property type="match status" value="1"/>
</dbReference>
<evidence type="ECO:0000256" key="2">
    <source>
        <dbReference type="ARBA" id="ARBA00022679"/>
    </source>
</evidence>
<name>I4BUX2_ACEMN</name>
<dbReference type="GO" id="GO:0008233">
    <property type="term" value="F:peptidase activity"/>
    <property type="evidence" value="ECO:0007669"/>
    <property type="project" value="UniProtKB-KW"/>
</dbReference>
<dbReference type="EC" id="2.3.1.234" evidence="8"/>
<protein>
    <recommendedName>
        <fullName evidence="8">tRNA N6-adenosine threonylcarbamoyltransferase</fullName>
        <ecNumber evidence="8">2.3.1.234</ecNumber>
    </recommendedName>
    <alternativeName>
        <fullName evidence="8">N6-L-threonylcarbamoyladenine synthase</fullName>
        <shortName evidence="8">t(6)A synthase</shortName>
    </alternativeName>
    <alternativeName>
        <fullName evidence="8">t(6)A37 threonylcarbamoyladenosine biosynthesis protein TsaD</fullName>
    </alternativeName>
    <alternativeName>
        <fullName evidence="8">tRNA threonylcarbamoyladenosine biosynthesis protein TsaD</fullName>
    </alternativeName>
</protein>
<keyword evidence="10" id="KW-0378">Hydrolase</keyword>
<dbReference type="GO" id="GO:0005737">
    <property type="term" value="C:cytoplasm"/>
    <property type="evidence" value="ECO:0007669"/>
    <property type="project" value="UniProtKB-SubCell"/>
</dbReference>
<feature type="binding site" evidence="8">
    <location>
        <position position="157"/>
    </location>
    <ligand>
        <name>Fe cation</name>
        <dbReference type="ChEBI" id="CHEBI:24875"/>
    </ligand>
</feature>
<keyword evidence="11" id="KW-1185">Reference proteome</keyword>
<dbReference type="EMBL" id="CP003198">
    <property type="protein sequence ID" value="AFM21079.1"/>
    <property type="molecule type" value="Genomic_DNA"/>
</dbReference>
<feature type="binding site" evidence="8">
    <location>
        <position position="312"/>
    </location>
    <ligand>
        <name>substrate</name>
    </ligand>
</feature>
<feature type="binding site" evidence="8">
    <location>
        <position position="153"/>
    </location>
    <ligand>
        <name>Fe cation</name>
        <dbReference type="ChEBI" id="CHEBI:24875"/>
    </ligand>
</feature>
<feature type="binding site" evidence="8">
    <location>
        <position position="226"/>
    </location>
    <ligand>
        <name>substrate</name>
    </ligand>
</feature>
<keyword evidence="2 8" id="KW-0808">Transferase</keyword>
<dbReference type="KEGG" id="amo:Anamo_0423"/>
<evidence type="ECO:0000256" key="4">
    <source>
        <dbReference type="ARBA" id="ARBA00022723"/>
    </source>
</evidence>
<accession>I4BUX2</accession>
<feature type="domain" description="Gcp-like" evidence="9">
    <location>
        <begin position="68"/>
        <end position="342"/>
    </location>
</feature>
<dbReference type="GO" id="GO:0061711">
    <property type="term" value="F:tRNA N(6)-L-threonylcarbamoyladenine synthase activity"/>
    <property type="evidence" value="ECO:0007669"/>
    <property type="project" value="UniProtKB-EC"/>
</dbReference>
<dbReference type="AlphaFoldDB" id="I4BUX2"/>
<dbReference type="InterPro" id="IPR017861">
    <property type="entry name" value="KAE1/TsaD"/>
</dbReference>
<dbReference type="PATRIC" id="fig|891968.3.peg.422"/>
<dbReference type="NCBIfam" id="TIGR03723">
    <property type="entry name" value="T6A_TsaD_YgjD"/>
    <property type="match status" value="1"/>
</dbReference>
<sequence>MSNLRWKGIDSPRGGYAQEEVICLRWWQLLYLPWLRQVKKLLTLGIETSCDDTSVALLEGSRNLLRFLVASQLKDHEAYGGVVPELASRKHLENLIPLLSQLLDECHIKNPSREINLIAVTDGPGLMGSLLIGTTAAKALAQAWEVPLMTVNHLEGHIFANYLAHEDLLPPFITLIISGGHTELILVKSFGDYSLLGATRDDAVGEAFDKVARLLGLGYPGGPLIDEMAKKGDPFAVALPIPMADSPDIEFSFSGLKTAVLWALKRNPHVRVEDLCASFQHSAIEALLRKVDLAVKITGIDKVAISGGVAANSQLREKVKAKPWRAYIPPKELCTDNAAMIAAAGYHAYRRGERSSLSFMPDPAKTLA</sequence>
<dbReference type="STRING" id="891968.Anamo_0423"/>
<evidence type="ECO:0000256" key="6">
    <source>
        <dbReference type="ARBA" id="ARBA00023315"/>
    </source>
</evidence>
<evidence type="ECO:0000313" key="11">
    <source>
        <dbReference type="Proteomes" id="UP000006061"/>
    </source>
</evidence>
<feature type="binding site" evidence="8">
    <location>
        <position position="222"/>
    </location>
    <ligand>
        <name>substrate</name>
    </ligand>
</feature>
<comment type="subcellular location">
    <subcellularLocation>
        <location evidence="8">Cytoplasm</location>
    </subcellularLocation>
</comment>
<proteinExistence type="inferred from homology"/>
<keyword evidence="5 8" id="KW-0408">Iron</keyword>
<dbReference type="PRINTS" id="PR00789">
    <property type="entry name" value="OSIALOPTASE"/>
</dbReference>
<feature type="binding site" evidence="8">
    <location>
        <begin position="176"/>
        <end position="180"/>
    </location>
    <ligand>
        <name>substrate</name>
    </ligand>
</feature>
<dbReference type="Pfam" id="PF00814">
    <property type="entry name" value="TsaD"/>
    <property type="match status" value="1"/>
</dbReference>
<gene>
    <name evidence="8" type="primary">tsaD</name>
    <name evidence="10" type="ordered locus">Anamo_0423</name>
</gene>
<dbReference type="Proteomes" id="UP000006061">
    <property type="component" value="Chromosome"/>
</dbReference>
<dbReference type="eggNOG" id="COG0533">
    <property type="taxonomic scope" value="Bacteria"/>
</dbReference>
<keyword evidence="6 8" id="KW-0012">Acyltransferase</keyword>